<dbReference type="InterPro" id="IPR000742">
    <property type="entry name" value="EGF"/>
</dbReference>
<keyword evidence="5 6" id="KW-1015">Disulfide bond</keyword>
<evidence type="ECO:0000256" key="3">
    <source>
        <dbReference type="ARBA" id="ARBA00022729"/>
    </source>
</evidence>
<evidence type="ECO:0000256" key="4">
    <source>
        <dbReference type="ARBA" id="ARBA00022737"/>
    </source>
</evidence>
<evidence type="ECO:0000259" key="9">
    <source>
        <dbReference type="PROSITE" id="PS50026"/>
    </source>
</evidence>
<keyword evidence="11" id="KW-1185">Reference proteome</keyword>
<feature type="signal peptide" evidence="8">
    <location>
        <begin position="1"/>
        <end position="22"/>
    </location>
</feature>
<feature type="compositionally biased region" description="Polar residues" evidence="7">
    <location>
        <begin position="356"/>
        <end position="373"/>
    </location>
</feature>
<gene>
    <name evidence="10" type="primary">WAK2</name>
    <name evidence="10" type="ORF">SDJN03_01043</name>
</gene>
<dbReference type="InterPro" id="IPR049883">
    <property type="entry name" value="NOTCH1_EGF-like"/>
</dbReference>
<dbReference type="PROSITE" id="PS01187">
    <property type="entry name" value="EGF_CA"/>
    <property type="match status" value="1"/>
</dbReference>
<keyword evidence="3 8" id="KW-0732">Signal</keyword>
<keyword evidence="10" id="KW-0418">Kinase</keyword>
<comment type="subcellular location">
    <subcellularLocation>
        <location evidence="1">Membrane</location>
        <topology evidence="1">Single-pass membrane protein</topology>
    </subcellularLocation>
</comment>
<comment type="caution">
    <text evidence="6">Lacks conserved residue(s) required for the propagation of feature annotation.</text>
</comment>
<dbReference type="FunFam" id="2.10.25.10:FF:000038">
    <property type="entry name" value="Fibrillin 2"/>
    <property type="match status" value="1"/>
</dbReference>
<feature type="chain" id="PRO_5043876823" evidence="8">
    <location>
        <begin position="23"/>
        <end position="381"/>
    </location>
</feature>
<dbReference type="GO" id="GO:0016020">
    <property type="term" value="C:membrane"/>
    <property type="evidence" value="ECO:0007669"/>
    <property type="project" value="UniProtKB-SubCell"/>
</dbReference>
<keyword evidence="10" id="KW-0675">Receptor</keyword>
<accession>A0AAV6P6M4</accession>
<dbReference type="Pfam" id="PF07645">
    <property type="entry name" value="EGF_CA"/>
    <property type="match status" value="1"/>
</dbReference>
<evidence type="ECO:0000313" key="10">
    <source>
        <dbReference type="EMBL" id="KAG6607701.1"/>
    </source>
</evidence>
<dbReference type="GO" id="GO:0030247">
    <property type="term" value="F:polysaccharide binding"/>
    <property type="evidence" value="ECO:0007669"/>
    <property type="project" value="InterPro"/>
</dbReference>
<evidence type="ECO:0000256" key="8">
    <source>
        <dbReference type="SAM" id="SignalP"/>
    </source>
</evidence>
<dbReference type="InterPro" id="IPR025287">
    <property type="entry name" value="WAK_GUB"/>
</dbReference>
<feature type="region of interest" description="Disordered" evidence="7">
    <location>
        <begin position="351"/>
        <end position="381"/>
    </location>
</feature>
<dbReference type="GO" id="GO:0005509">
    <property type="term" value="F:calcium ion binding"/>
    <property type="evidence" value="ECO:0007669"/>
    <property type="project" value="InterPro"/>
</dbReference>
<keyword evidence="10" id="KW-0808">Transferase</keyword>
<reference evidence="10 11" key="1">
    <citation type="journal article" date="2021" name="Hortic Res">
        <title>The domestication of Cucurbita argyrosperma as revealed by the genome of its wild relative.</title>
        <authorList>
            <person name="Barrera-Redondo J."/>
            <person name="Sanchez-de la Vega G."/>
            <person name="Aguirre-Liguori J.A."/>
            <person name="Castellanos-Morales G."/>
            <person name="Gutierrez-Guerrero Y.T."/>
            <person name="Aguirre-Dugua X."/>
            <person name="Aguirre-Planter E."/>
            <person name="Tenaillon M.I."/>
            <person name="Lira-Saade R."/>
            <person name="Eguiarte L.E."/>
        </authorList>
    </citation>
    <scope>NUCLEOTIDE SEQUENCE [LARGE SCALE GENOMIC DNA]</scope>
    <source>
        <strain evidence="10">JBR-2021</strain>
    </source>
</reference>
<dbReference type="InterPro" id="IPR018097">
    <property type="entry name" value="EGF_Ca-bd_CS"/>
</dbReference>
<keyword evidence="2 6" id="KW-0245">EGF-like domain</keyword>
<dbReference type="AlphaFoldDB" id="A0AAV6P6M4"/>
<evidence type="ECO:0000256" key="5">
    <source>
        <dbReference type="ARBA" id="ARBA00023157"/>
    </source>
</evidence>
<evidence type="ECO:0000256" key="7">
    <source>
        <dbReference type="SAM" id="MobiDB-lite"/>
    </source>
</evidence>
<dbReference type="Pfam" id="PF13947">
    <property type="entry name" value="GUB_WAK_bind"/>
    <property type="match status" value="1"/>
</dbReference>
<evidence type="ECO:0000313" key="11">
    <source>
        <dbReference type="Proteomes" id="UP000685013"/>
    </source>
</evidence>
<dbReference type="PROSITE" id="PS50026">
    <property type="entry name" value="EGF_3"/>
    <property type="match status" value="2"/>
</dbReference>
<dbReference type="SMART" id="SM00179">
    <property type="entry name" value="EGF_CA"/>
    <property type="match status" value="2"/>
</dbReference>
<comment type="caution">
    <text evidence="10">The sequence shown here is derived from an EMBL/GenBank/DDBJ whole genome shotgun (WGS) entry which is preliminary data.</text>
</comment>
<organism evidence="10 11">
    <name type="scientific">Cucurbita argyrosperma subsp. sororia</name>
    <dbReference type="NCBI Taxonomy" id="37648"/>
    <lineage>
        <taxon>Eukaryota</taxon>
        <taxon>Viridiplantae</taxon>
        <taxon>Streptophyta</taxon>
        <taxon>Embryophyta</taxon>
        <taxon>Tracheophyta</taxon>
        <taxon>Spermatophyta</taxon>
        <taxon>Magnoliopsida</taxon>
        <taxon>eudicotyledons</taxon>
        <taxon>Gunneridae</taxon>
        <taxon>Pentapetalae</taxon>
        <taxon>rosids</taxon>
        <taxon>fabids</taxon>
        <taxon>Cucurbitales</taxon>
        <taxon>Cucurbitaceae</taxon>
        <taxon>Cucurbiteae</taxon>
        <taxon>Cucurbita</taxon>
    </lineage>
</organism>
<sequence length="381" mass="41456">MTSSLEMPTWFYIAFMIMAAMADDEVDRSAIALPGCSYQCGEVEIPYPFGLTPECSLNEAFLVTCNTSILPNKPFVDDIPIMSVSVEDADLVIENLVANYCFDGKGNMSGHNETLLKFDKFTISTKNIFTVVGCSTVSMIGGILQDDEDYLSGCASFCSSYRNMPNGTCSGVGCCQMTIPSGLKQASFVVEEGEFRFSPAYVPHFPNATVPMVLEWSIGNESCEAAAGSQGFACQGNSSCLNPGFMGGYRCNCLQGFTGNPYLPHVGCQDINECDDPNENECTDICINTVGGYRCECPNGYSGSGRKDSNGCVPRRRFHTLILVSVEESEVLLSEEKENEKEDGVDCVRREVESGTECTEGSNRYDSFPTNQMIPKPDSGR</sequence>
<dbReference type="Proteomes" id="UP000685013">
    <property type="component" value="Chromosome 1"/>
</dbReference>
<keyword evidence="4" id="KW-0677">Repeat</keyword>
<evidence type="ECO:0000256" key="6">
    <source>
        <dbReference type="PROSITE-ProRule" id="PRU00076"/>
    </source>
</evidence>
<evidence type="ECO:0000256" key="1">
    <source>
        <dbReference type="ARBA" id="ARBA00004167"/>
    </source>
</evidence>
<dbReference type="InterPro" id="IPR000152">
    <property type="entry name" value="EGF-type_Asp/Asn_hydroxyl_site"/>
</dbReference>
<feature type="non-terminal residue" evidence="10">
    <location>
        <position position="1"/>
    </location>
</feature>
<name>A0AAV6P6M4_9ROSI</name>
<feature type="domain" description="EGF-like" evidence="9">
    <location>
        <begin position="219"/>
        <end position="269"/>
    </location>
</feature>
<feature type="disulfide bond" evidence="6">
    <location>
        <begin position="234"/>
        <end position="251"/>
    </location>
</feature>
<dbReference type="SMART" id="SM00181">
    <property type="entry name" value="EGF"/>
    <property type="match status" value="2"/>
</dbReference>
<evidence type="ECO:0000256" key="2">
    <source>
        <dbReference type="ARBA" id="ARBA00022536"/>
    </source>
</evidence>
<dbReference type="EMBL" id="JAGKQH010000001">
    <property type="protein sequence ID" value="KAG6607701.1"/>
    <property type="molecule type" value="Genomic_DNA"/>
</dbReference>
<protein>
    <submittedName>
        <fullName evidence="10">Wall-associated receptor kinase 2</fullName>
    </submittedName>
</protein>
<dbReference type="PANTHER" id="PTHR33491">
    <property type="entry name" value="OSJNBA0016N04.9 PROTEIN"/>
    <property type="match status" value="1"/>
</dbReference>
<proteinExistence type="predicted"/>
<dbReference type="CDD" id="cd00054">
    <property type="entry name" value="EGF_CA"/>
    <property type="match status" value="1"/>
</dbReference>
<dbReference type="GO" id="GO:0016301">
    <property type="term" value="F:kinase activity"/>
    <property type="evidence" value="ECO:0007669"/>
    <property type="project" value="UniProtKB-KW"/>
</dbReference>
<dbReference type="PROSITE" id="PS00010">
    <property type="entry name" value="ASX_HYDROXYL"/>
    <property type="match status" value="1"/>
</dbReference>
<feature type="domain" description="EGF-like" evidence="9">
    <location>
        <begin position="270"/>
        <end position="304"/>
    </location>
</feature>
<dbReference type="InterPro" id="IPR001881">
    <property type="entry name" value="EGF-like_Ca-bd_dom"/>
</dbReference>